<dbReference type="GeneID" id="826211"/>
<gene>
    <name evidence="1" type="ordered locus">At4g07524</name>
    <name evidence="2" type="ORF">AN1_LOCUS17377</name>
</gene>
<evidence type="ECO:0000313" key="3">
    <source>
        <dbReference type="Proteomes" id="UP000426265"/>
    </source>
</evidence>
<accession>A0A654FM57</accession>
<dbReference type="Proteomes" id="UP000426265">
    <property type="component" value="Unassembled WGS sequence"/>
</dbReference>
<dbReference type="Araport" id="AT4G07524"/>
<protein>
    <submittedName>
        <fullName evidence="2">Uncharacterized protein</fullName>
    </submittedName>
</protein>
<dbReference type="RefSeq" id="NP_680628.1">
    <property type="nucleotide sequence ID" value="NM_148262.1"/>
</dbReference>
<name>A0A654FM57_ARATH</name>
<sequence>MEFCYESKSTISMEFQTRTITLQGKLVKDQIWESRKSFIPFSRRCNSAVTAAVPNRRRSKPPAFQIVSVE</sequence>
<dbReference type="AlphaFoldDB" id="A0A654FM57"/>
<evidence type="ECO:0000313" key="1">
    <source>
        <dbReference type="Araport" id="AT4G07524"/>
    </source>
</evidence>
<reference evidence="2 3" key="1">
    <citation type="submission" date="2019-11" db="EMBL/GenBank/DDBJ databases">
        <authorList>
            <person name="Jiao W.-B."/>
            <person name="Schneeberger K."/>
        </authorList>
    </citation>
    <scope>NUCLEOTIDE SEQUENCE [LARGE SCALE GENOMIC DNA]</scope>
    <source>
        <strain evidence="3">cv. An-1</strain>
    </source>
</reference>
<dbReference type="KEGG" id="ath:AT4G07524"/>
<dbReference type="EMBL" id="CACRSJ010000109">
    <property type="protein sequence ID" value="VYS61948.1"/>
    <property type="molecule type" value="Genomic_DNA"/>
</dbReference>
<evidence type="ECO:0000313" key="2">
    <source>
        <dbReference type="EMBL" id="VYS61948.1"/>
    </source>
</evidence>
<proteinExistence type="predicted"/>
<organism evidence="2 3">
    <name type="scientific">Arabidopsis thaliana</name>
    <name type="common">Mouse-ear cress</name>
    <dbReference type="NCBI Taxonomy" id="3702"/>
    <lineage>
        <taxon>Eukaryota</taxon>
        <taxon>Viridiplantae</taxon>
        <taxon>Streptophyta</taxon>
        <taxon>Embryophyta</taxon>
        <taxon>Tracheophyta</taxon>
        <taxon>Spermatophyta</taxon>
        <taxon>Magnoliopsida</taxon>
        <taxon>eudicotyledons</taxon>
        <taxon>Gunneridae</taxon>
        <taxon>Pentapetalae</taxon>
        <taxon>rosids</taxon>
        <taxon>malvids</taxon>
        <taxon>Brassicales</taxon>
        <taxon>Brassicaceae</taxon>
        <taxon>Camelineae</taxon>
        <taxon>Arabidopsis</taxon>
    </lineage>
</organism>
<dbReference type="SMR" id="A0A654FM57"/>